<dbReference type="PANTHER" id="PTHR38588">
    <property type="entry name" value="BLL0334 PROTEIN"/>
    <property type="match status" value="1"/>
</dbReference>
<accession>A0ABV6KE45</accession>
<dbReference type="RefSeq" id="WP_335958551.1">
    <property type="nucleotide sequence ID" value="NZ_JAXBLX010000002.1"/>
</dbReference>
<organism evidence="1 2">
    <name type="scientific">Halalkalibacter kiskunsagensis</name>
    <dbReference type="NCBI Taxonomy" id="1548599"/>
    <lineage>
        <taxon>Bacteria</taxon>
        <taxon>Bacillati</taxon>
        <taxon>Bacillota</taxon>
        <taxon>Bacilli</taxon>
        <taxon>Bacillales</taxon>
        <taxon>Bacillaceae</taxon>
        <taxon>Halalkalibacter</taxon>
    </lineage>
</organism>
<evidence type="ECO:0000313" key="2">
    <source>
        <dbReference type="Proteomes" id="UP001589838"/>
    </source>
</evidence>
<dbReference type="EMBL" id="JBHLUX010000030">
    <property type="protein sequence ID" value="MFC0471235.1"/>
    <property type="molecule type" value="Genomic_DNA"/>
</dbReference>
<proteinExistence type="predicted"/>
<dbReference type="Gene3D" id="3.30.530.20">
    <property type="match status" value="1"/>
</dbReference>
<dbReference type="PANTHER" id="PTHR38588:SF1">
    <property type="entry name" value="BLL0334 PROTEIN"/>
    <property type="match status" value="1"/>
</dbReference>
<name>A0ABV6KE45_9BACI</name>
<sequence>MNGKGSLTLEAGIERSWEVLLDPHVLEKCIMGCKKLDLIEENKYTADLAIGIAAVKGKYESTIEIADIEKPKHYKLIVKGAGGPGNVEAIGEIDLIPIDENTTTLSYSYEAEVAGKVAMVGQRMLSGVAKLIIQDFFKKFGKELKRMEKSA</sequence>
<dbReference type="Pfam" id="PF06240">
    <property type="entry name" value="COXG"/>
    <property type="match status" value="1"/>
</dbReference>
<comment type="caution">
    <text evidence="1">The sequence shown here is derived from an EMBL/GenBank/DDBJ whole genome shotgun (WGS) entry which is preliminary data.</text>
</comment>
<dbReference type="InterPro" id="IPR010419">
    <property type="entry name" value="CO_DH_gsu"/>
</dbReference>
<reference evidence="1 2" key="1">
    <citation type="submission" date="2024-09" db="EMBL/GenBank/DDBJ databases">
        <authorList>
            <person name="Sun Q."/>
            <person name="Mori K."/>
        </authorList>
    </citation>
    <scope>NUCLEOTIDE SEQUENCE [LARGE SCALE GENOMIC DNA]</scope>
    <source>
        <strain evidence="1 2">NCAIM B.02610</strain>
    </source>
</reference>
<gene>
    <name evidence="1" type="ORF">ACFFHM_12240</name>
</gene>
<dbReference type="InterPro" id="IPR023393">
    <property type="entry name" value="START-like_dom_sf"/>
</dbReference>
<dbReference type="SUPFAM" id="SSF55961">
    <property type="entry name" value="Bet v1-like"/>
    <property type="match status" value="1"/>
</dbReference>
<evidence type="ECO:0000313" key="1">
    <source>
        <dbReference type="EMBL" id="MFC0471235.1"/>
    </source>
</evidence>
<keyword evidence="2" id="KW-1185">Reference proteome</keyword>
<dbReference type="CDD" id="cd05018">
    <property type="entry name" value="CoxG"/>
    <property type="match status" value="1"/>
</dbReference>
<protein>
    <submittedName>
        <fullName evidence="1">Carbon monoxide dehydrogenase subunit G</fullName>
    </submittedName>
</protein>
<dbReference type="Proteomes" id="UP001589838">
    <property type="component" value="Unassembled WGS sequence"/>
</dbReference>